<evidence type="ECO:0000256" key="3">
    <source>
        <dbReference type="ARBA" id="ARBA00048132"/>
    </source>
</evidence>
<evidence type="ECO:0000313" key="7">
    <source>
        <dbReference type="Proteomes" id="UP000316252"/>
    </source>
</evidence>
<evidence type="ECO:0000256" key="2">
    <source>
        <dbReference type="ARBA" id="ARBA00023002"/>
    </source>
</evidence>
<proteinExistence type="predicted"/>
<evidence type="ECO:0000256" key="1">
    <source>
        <dbReference type="ARBA" id="ARBA00022630"/>
    </source>
</evidence>
<dbReference type="InterPro" id="IPR036188">
    <property type="entry name" value="FAD/NAD-bd_sf"/>
</dbReference>
<evidence type="ECO:0000259" key="5">
    <source>
        <dbReference type="Pfam" id="PF07992"/>
    </source>
</evidence>
<dbReference type="Proteomes" id="UP000316252">
    <property type="component" value="Unassembled WGS sequence"/>
</dbReference>
<feature type="region of interest" description="Disordered" evidence="4">
    <location>
        <begin position="1"/>
        <end position="30"/>
    </location>
</feature>
<dbReference type="Pfam" id="PF07992">
    <property type="entry name" value="Pyr_redox_2"/>
    <property type="match status" value="1"/>
</dbReference>
<dbReference type="GO" id="GO:0004791">
    <property type="term" value="F:thioredoxin-disulfide reductase (NADPH) activity"/>
    <property type="evidence" value="ECO:0007669"/>
    <property type="project" value="UniProtKB-EC"/>
</dbReference>
<dbReference type="Gene3D" id="3.50.50.60">
    <property type="entry name" value="FAD/NAD(P)-binding domain"/>
    <property type="match status" value="2"/>
</dbReference>
<keyword evidence="1" id="KW-0285">Flavoprotein</keyword>
<dbReference type="InterPro" id="IPR050097">
    <property type="entry name" value="Ferredoxin-NADP_redctase_2"/>
</dbReference>
<dbReference type="EMBL" id="VHQG01000005">
    <property type="protein sequence ID" value="TPW74298.1"/>
    <property type="molecule type" value="Genomic_DNA"/>
</dbReference>
<organism evidence="6 7">
    <name type="scientific">Schumannella soli</name>
    <dbReference type="NCBI Taxonomy" id="2590779"/>
    <lineage>
        <taxon>Bacteria</taxon>
        <taxon>Bacillati</taxon>
        <taxon>Actinomycetota</taxon>
        <taxon>Actinomycetes</taxon>
        <taxon>Micrococcales</taxon>
        <taxon>Microbacteriaceae</taxon>
        <taxon>Schumannella</taxon>
    </lineage>
</organism>
<dbReference type="OrthoDB" id="9786503at2"/>
<dbReference type="InterPro" id="IPR023753">
    <property type="entry name" value="FAD/NAD-binding_dom"/>
</dbReference>
<dbReference type="PRINTS" id="PR00368">
    <property type="entry name" value="FADPNR"/>
</dbReference>
<protein>
    <submittedName>
        <fullName evidence="6">NAD(P)/FAD-dependent oxidoreductase</fullName>
    </submittedName>
</protein>
<comment type="catalytic activity">
    <reaction evidence="3">
        <text>[thioredoxin]-dithiol + NADP(+) = [thioredoxin]-disulfide + NADPH + H(+)</text>
        <dbReference type="Rhea" id="RHEA:20345"/>
        <dbReference type="Rhea" id="RHEA-COMP:10698"/>
        <dbReference type="Rhea" id="RHEA-COMP:10700"/>
        <dbReference type="ChEBI" id="CHEBI:15378"/>
        <dbReference type="ChEBI" id="CHEBI:29950"/>
        <dbReference type="ChEBI" id="CHEBI:50058"/>
        <dbReference type="ChEBI" id="CHEBI:57783"/>
        <dbReference type="ChEBI" id="CHEBI:58349"/>
        <dbReference type="EC" id="1.8.1.9"/>
    </reaction>
</comment>
<feature type="domain" description="FAD/NAD(P)-binding" evidence="5">
    <location>
        <begin position="51"/>
        <end position="371"/>
    </location>
</feature>
<keyword evidence="2" id="KW-0560">Oxidoreductase</keyword>
<gene>
    <name evidence="6" type="ORF">FJ657_16010</name>
</gene>
<dbReference type="PRINTS" id="PR00469">
    <property type="entry name" value="PNDRDTASEII"/>
</dbReference>
<reference evidence="6 7" key="1">
    <citation type="submission" date="2019-06" db="EMBL/GenBank/DDBJ databases">
        <authorList>
            <person name="Li F."/>
        </authorList>
    </citation>
    <scope>NUCLEOTIDE SEQUENCE [LARGE SCALE GENOMIC DNA]</scope>
    <source>
        <strain evidence="6 7">10F1D-1</strain>
    </source>
</reference>
<sequence length="396" mass="39735">MLAVRARPVHGSRVNPVESPAATSPDRIPGSAPAARVIPALTAADAAERWDAVVIGGGAAGLNAALMLVRSRRRVLVVDAGAPRNRFADGVHGVLGREDVPPLDLVAQGRAEVESYGGVVRSGWVTAVGGAEGDFLVEVGNFGTASAGADAEAAIAGAAASMSPVRLTARHVVVATGVADALPDIPGLAAQWGRGVVHCPYCHGWEVRDQRIAVLAEVPAAAVHQAQLFRQLSADVVVLQHSSAPFDEADARGLAARGIRVVAGEVVELVSEGDAGARGAGDDTSAAPGRLTGARLADGTLVPIDALVVASVPVAHVEFLAPLGLHAETHPMGRGEQLPATPFGVTAIPGVWVAGNATDIMAQVGAAAAAGAMVGAQVNAALVVAEVRAAVAVADS</sequence>
<accession>A0A506Y004</accession>
<dbReference type="AlphaFoldDB" id="A0A506Y004"/>
<dbReference type="SUPFAM" id="SSF51905">
    <property type="entry name" value="FAD/NAD(P)-binding domain"/>
    <property type="match status" value="1"/>
</dbReference>
<keyword evidence="7" id="KW-1185">Reference proteome</keyword>
<evidence type="ECO:0000313" key="6">
    <source>
        <dbReference type="EMBL" id="TPW74298.1"/>
    </source>
</evidence>
<comment type="caution">
    <text evidence="6">The sequence shown here is derived from an EMBL/GenBank/DDBJ whole genome shotgun (WGS) entry which is preliminary data.</text>
</comment>
<name>A0A506Y004_9MICO</name>
<evidence type="ECO:0000256" key="4">
    <source>
        <dbReference type="SAM" id="MobiDB-lite"/>
    </source>
</evidence>
<dbReference type="PANTHER" id="PTHR48105">
    <property type="entry name" value="THIOREDOXIN REDUCTASE 1-RELATED-RELATED"/>
    <property type="match status" value="1"/>
</dbReference>